<reference evidence="1 2" key="1">
    <citation type="submission" date="2015-12" db="EMBL/GenBank/DDBJ databases">
        <title>Draft genome of the nematode, Onchocerca flexuosa.</title>
        <authorList>
            <person name="Mitreva M."/>
        </authorList>
    </citation>
    <scope>NUCLEOTIDE SEQUENCE [LARGE SCALE GENOMIC DNA]</scope>
    <source>
        <strain evidence="1">Red Deer</strain>
    </source>
</reference>
<evidence type="ECO:0000313" key="1">
    <source>
        <dbReference type="EMBL" id="OZC09190.1"/>
    </source>
</evidence>
<name>A0A183HRV5_9BILA</name>
<accession>A0A183HRV5</accession>
<proteinExistence type="predicted"/>
<evidence type="ECO:0000313" key="2">
    <source>
        <dbReference type="Proteomes" id="UP000242913"/>
    </source>
</evidence>
<dbReference type="Proteomes" id="UP000242913">
    <property type="component" value="Unassembled WGS sequence"/>
</dbReference>
<reference evidence="3" key="2">
    <citation type="submission" date="2016-06" db="UniProtKB">
        <authorList>
            <consortium name="WormBaseParasite"/>
        </authorList>
    </citation>
    <scope>IDENTIFICATION</scope>
</reference>
<evidence type="ECO:0000313" key="3">
    <source>
        <dbReference type="WBParaSite" id="OFLC_0001021601-mRNA-1"/>
    </source>
</evidence>
<protein>
    <submittedName>
        <fullName evidence="1 3">Uncharacterized protein</fullName>
    </submittedName>
</protein>
<sequence>MPYNSLPYRIGNENAYTCQLISPHAPQFTAEQPERSCRGKLASEQLQPMMPNVSPPAFLLSMQTHKIAQTAAECFRQCEESRSILFCHPIIARF</sequence>
<dbReference type="AlphaFoldDB" id="A0A183HRV5"/>
<organism evidence="3">
    <name type="scientific">Onchocerca flexuosa</name>
    <dbReference type="NCBI Taxonomy" id="387005"/>
    <lineage>
        <taxon>Eukaryota</taxon>
        <taxon>Metazoa</taxon>
        <taxon>Ecdysozoa</taxon>
        <taxon>Nematoda</taxon>
        <taxon>Chromadorea</taxon>
        <taxon>Rhabditida</taxon>
        <taxon>Spirurina</taxon>
        <taxon>Spiruromorpha</taxon>
        <taxon>Filarioidea</taxon>
        <taxon>Onchocercidae</taxon>
        <taxon>Onchocerca</taxon>
    </lineage>
</organism>
<gene>
    <name evidence="1" type="ORF">X798_03734</name>
</gene>
<dbReference type="WBParaSite" id="OFLC_0001021601-mRNA-1">
    <property type="protein sequence ID" value="OFLC_0001021601-mRNA-1"/>
    <property type="gene ID" value="OFLC_0001021601"/>
</dbReference>
<dbReference type="EMBL" id="KZ269996">
    <property type="protein sequence ID" value="OZC09190.1"/>
    <property type="molecule type" value="Genomic_DNA"/>
</dbReference>
<keyword evidence="2" id="KW-1185">Reference proteome</keyword>